<feature type="region of interest" description="Disordered" evidence="1">
    <location>
        <begin position="227"/>
        <end position="289"/>
    </location>
</feature>
<name>A0A177TQC9_9BASI</name>
<proteinExistence type="predicted"/>
<feature type="compositionally biased region" description="Acidic residues" evidence="1">
    <location>
        <begin position="110"/>
        <end position="145"/>
    </location>
</feature>
<sequence>MYTATVIEAFKSICQHGTCAGSPAEQTRHRHASSKVILSTTTPVPFNPSTRAEVREALNTMLATGEPLGDLHAAAYCKAIKTIFEADIFAPSPEEEFLHTGTPATVVTDTSEDAEDTDGKEESYNGEDDDDDDEYSDMDEDEGEDSFVPTPTASPLQPHWPAAAAPVQLHIPGPTPTPSPLQPLWSAPPAPVDLTIPAPAADLWLRTPTPAHIASWDATLSAMTAMYGEPKGNMPPTQLPSDSPPLTATLSAKTTIYGEPKGNMPPTQLSSDSPPLTSSPPPRQPGDQDISFLAELHSRYPDGVTHRTMRNTMKHMWEAEPDLVKKKEKGRLLHHYRGPGGTERMLTDTSKWLNYGVRRVYRETTKHPKSKSPPRRNYYLVIYIKTPPCPYFAGEQDEKAWIPNEGFEIL</sequence>
<protein>
    <submittedName>
        <fullName evidence="2">Uncharacterized protein</fullName>
    </submittedName>
</protein>
<evidence type="ECO:0000313" key="3">
    <source>
        <dbReference type="Proteomes" id="UP000077521"/>
    </source>
</evidence>
<dbReference type="AlphaFoldDB" id="A0A177TQC9"/>
<organism evidence="2 3">
    <name type="scientific">Tilletia indica</name>
    <dbReference type="NCBI Taxonomy" id="43049"/>
    <lineage>
        <taxon>Eukaryota</taxon>
        <taxon>Fungi</taxon>
        <taxon>Dikarya</taxon>
        <taxon>Basidiomycota</taxon>
        <taxon>Ustilaginomycotina</taxon>
        <taxon>Exobasidiomycetes</taxon>
        <taxon>Tilletiales</taxon>
        <taxon>Tilletiaceae</taxon>
        <taxon>Tilletia</taxon>
    </lineage>
</organism>
<comment type="caution">
    <text evidence="2">The sequence shown here is derived from an EMBL/GenBank/DDBJ whole genome shotgun (WGS) entry which is preliminary data.</text>
</comment>
<feature type="compositionally biased region" description="Polar residues" evidence="1">
    <location>
        <begin position="235"/>
        <end position="254"/>
    </location>
</feature>
<reference evidence="2" key="2">
    <citation type="journal article" date="2019" name="IMA Fungus">
        <title>Genome sequencing and comparison of five Tilletia species to identify candidate genes for the detection of regulated species infecting wheat.</title>
        <authorList>
            <person name="Nguyen H.D.T."/>
            <person name="Sultana T."/>
            <person name="Kesanakurti P."/>
            <person name="Hambleton S."/>
        </authorList>
    </citation>
    <scope>NUCLEOTIDE SEQUENCE</scope>
    <source>
        <strain evidence="2">DAOMC 236416</strain>
    </source>
</reference>
<evidence type="ECO:0000313" key="2">
    <source>
        <dbReference type="EMBL" id="KAE8250484.1"/>
    </source>
</evidence>
<dbReference type="Proteomes" id="UP000077521">
    <property type="component" value="Unassembled WGS sequence"/>
</dbReference>
<feature type="compositionally biased region" description="Low complexity" evidence="1">
    <location>
        <begin position="265"/>
        <end position="276"/>
    </location>
</feature>
<evidence type="ECO:0000256" key="1">
    <source>
        <dbReference type="SAM" id="MobiDB-lite"/>
    </source>
</evidence>
<accession>A0A177TQC9</accession>
<keyword evidence="3" id="KW-1185">Reference proteome</keyword>
<feature type="region of interest" description="Disordered" evidence="1">
    <location>
        <begin position="167"/>
        <end position="186"/>
    </location>
</feature>
<feature type="region of interest" description="Disordered" evidence="1">
    <location>
        <begin position="99"/>
        <end position="159"/>
    </location>
</feature>
<dbReference type="EMBL" id="LWDF02000321">
    <property type="protein sequence ID" value="KAE8250484.1"/>
    <property type="molecule type" value="Genomic_DNA"/>
</dbReference>
<feature type="compositionally biased region" description="Pro residues" evidence="1">
    <location>
        <begin position="173"/>
        <end position="186"/>
    </location>
</feature>
<gene>
    <name evidence="2" type="ORF">A4X13_0g4692</name>
</gene>
<reference evidence="2" key="1">
    <citation type="submission" date="2016-04" db="EMBL/GenBank/DDBJ databases">
        <authorList>
            <person name="Nguyen H.D."/>
            <person name="Samba Siva P."/>
            <person name="Cullis J."/>
            <person name="Levesque C.A."/>
            <person name="Hambleton S."/>
        </authorList>
    </citation>
    <scope>NUCLEOTIDE SEQUENCE</scope>
    <source>
        <strain evidence="2">DAOMC 236416</strain>
    </source>
</reference>